<dbReference type="Gene3D" id="1.10.486.10">
    <property type="entry name" value="PCRA, domain 4"/>
    <property type="match status" value="1"/>
</dbReference>
<evidence type="ECO:0000256" key="7">
    <source>
        <dbReference type="ARBA" id="ARBA00034617"/>
    </source>
</evidence>
<dbReference type="PROSITE" id="PS51217">
    <property type="entry name" value="UVRD_HELICASE_CTER"/>
    <property type="match status" value="1"/>
</dbReference>
<dbReference type="PANTHER" id="PTHR11070">
    <property type="entry name" value="UVRD / RECB / PCRA DNA HELICASE FAMILY MEMBER"/>
    <property type="match status" value="1"/>
</dbReference>
<dbReference type="GO" id="GO:0043138">
    <property type="term" value="F:3'-5' DNA helicase activity"/>
    <property type="evidence" value="ECO:0007669"/>
    <property type="project" value="UniProtKB-EC"/>
</dbReference>
<keyword evidence="6" id="KW-0413">Isomerase</keyword>
<dbReference type="AlphaFoldDB" id="A0A418YKB3"/>
<evidence type="ECO:0000256" key="6">
    <source>
        <dbReference type="ARBA" id="ARBA00023235"/>
    </source>
</evidence>
<dbReference type="InterPro" id="IPR014016">
    <property type="entry name" value="UvrD-like_ATP-bd"/>
</dbReference>
<evidence type="ECO:0000259" key="11">
    <source>
        <dbReference type="PROSITE" id="PS51198"/>
    </source>
</evidence>
<gene>
    <name evidence="13" type="ORF">D1Z90_01385</name>
</gene>
<evidence type="ECO:0000256" key="4">
    <source>
        <dbReference type="ARBA" id="ARBA00022806"/>
    </source>
</evidence>
<evidence type="ECO:0000256" key="3">
    <source>
        <dbReference type="ARBA" id="ARBA00022801"/>
    </source>
</evidence>
<keyword evidence="4 10" id="KW-0347">Helicase</keyword>
<organism evidence="13 14">
    <name type="scientific">Motilimonas pumila</name>
    <dbReference type="NCBI Taxonomy" id="2303987"/>
    <lineage>
        <taxon>Bacteria</taxon>
        <taxon>Pseudomonadati</taxon>
        <taxon>Pseudomonadota</taxon>
        <taxon>Gammaproteobacteria</taxon>
        <taxon>Alteromonadales</taxon>
        <taxon>Alteromonadales genera incertae sedis</taxon>
        <taxon>Motilimonas</taxon>
    </lineage>
</organism>
<evidence type="ECO:0000259" key="12">
    <source>
        <dbReference type="PROSITE" id="PS51217"/>
    </source>
</evidence>
<comment type="catalytic activity">
    <reaction evidence="9">
        <text>ATP + H2O = ADP + phosphate + H(+)</text>
        <dbReference type="Rhea" id="RHEA:13065"/>
        <dbReference type="ChEBI" id="CHEBI:15377"/>
        <dbReference type="ChEBI" id="CHEBI:15378"/>
        <dbReference type="ChEBI" id="CHEBI:30616"/>
        <dbReference type="ChEBI" id="CHEBI:43474"/>
        <dbReference type="ChEBI" id="CHEBI:456216"/>
        <dbReference type="EC" id="5.6.2.4"/>
    </reaction>
</comment>
<dbReference type="InterPro" id="IPR013986">
    <property type="entry name" value="DExx_box_DNA_helicase_dom_sf"/>
</dbReference>
<sequence length="634" mass="72626">MKFIQSEHWQPQGIDDLEPNAWQALRRRESISVIAGPGAGKTEFLAQKAAYLLETGLCPPNKKILAISFKTDAAKILADRVEKRCPEELGSRFVSMTFDAFSKNIVDRFRMALPPQWRPTKPYDVTFATRQQITCFLGRERQKNSHISGLLNAIARINPITFESTFVGSRRLGLASNDIGERTLYDNWLSEQVSCGDEEPSQLTFMTINRLAEYIIRTNDHVRRALRATYPYVFVDEFQDTTYGQYDFLLSAFGYSETTVTVVGDYKQRIMGWAGARGDAFHQFEADFSAQRYSLLLNHRSSPELVRIQHVIAQAIDHEVREVQTSNHSQVSGDAAWICFSRNVDHEASYLAQWIASDMRSRSLNPRDYSVLVRQRPEDYEEQLSSYLTQYGLRLRNESVKIGKTTLQDLLAEELTILFTNLLRLGLGHRNAQVWNQLSADVQLLRNTTPEDDKALRQVERRLALFISELKELMRQSLTPDNARLVFERIITFIDLNDLRKTFARYATGDLLEINLTALEEFFTNCVDTQSSWENFLEEFEGTNQIPLMTIHKSKGLEFDTTIFMGIDDNAWWSYRPGDSEGLSTFFVALSRAKQRAIFSYCQQRGQRANVADFYALLEAAGVQEYVIPPSVVS</sequence>
<keyword evidence="14" id="KW-1185">Reference proteome</keyword>
<feature type="domain" description="UvrD-like helicase ATP-binding" evidence="11">
    <location>
        <begin position="14"/>
        <end position="302"/>
    </location>
</feature>
<dbReference type="OrthoDB" id="1100019at2"/>
<accession>A0A418YKB3</accession>
<keyword evidence="2 10" id="KW-0547">Nucleotide-binding</keyword>
<name>A0A418YKB3_9GAMM</name>
<evidence type="ECO:0000256" key="2">
    <source>
        <dbReference type="ARBA" id="ARBA00022741"/>
    </source>
</evidence>
<dbReference type="CDD" id="cd17932">
    <property type="entry name" value="DEXQc_UvrD"/>
    <property type="match status" value="1"/>
</dbReference>
<reference evidence="13 14" key="2">
    <citation type="submission" date="2019-01" db="EMBL/GenBank/DDBJ databases">
        <title>Motilimonas pumilus sp. nov., isolated from the gut of sea cucumber (Apostichopus japonicus).</title>
        <authorList>
            <person name="Wang F.-Q."/>
            <person name="Ren L.-H."/>
            <person name="Lin Y.-W."/>
            <person name="Sun G.-H."/>
            <person name="Du Z.-J."/>
            <person name="Zhao J.-X."/>
            <person name="Liu X.-J."/>
            <person name="Liu L.-J."/>
        </authorList>
    </citation>
    <scope>NUCLEOTIDE SEQUENCE [LARGE SCALE GENOMIC DNA]</scope>
    <source>
        <strain evidence="13 14">PLHSC7-2</strain>
    </source>
</reference>
<feature type="domain" description="UvrD-like helicase C-terminal" evidence="12">
    <location>
        <begin position="303"/>
        <end position="556"/>
    </location>
</feature>
<dbReference type="InterPro" id="IPR027417">
    <property type="entry name" value="P-loop_NTPase"/>
</dbReference>
<dbReference type="Gene3D" id="1.10.10.160">
    <property type="match status" value="1"/>
</dbReference>
<dbReference type="SUPFAM" id="SSF52540">
    <property type="entry name" value="P-loop containing nucleoside triphosphate hydrolases"/>
    <property type="match status" value="1"/>
</dbReference>
<dbReference type="Proteomes" id="UP000283255">
    <property type="component" value="Unassembled WGS sequence"/>
</dbReference>
<dbReference type="InterPro" id="IPR000212">
    <property type="entry name" value="DNA_helicase_UvrD/REP"/>
</dbReference>
<evidence type="ECO:0000256" key="10">
    <source>
        <dbReference type="PROSITE-ProRule" id="PRU00560"/>
    </source>
</evidence>
<dbReference type="Pfam" id="PF13361">
    <property type="entry name" value="UvrD_C"/>
    <property type="match status" value="1"/>
</dbReference>
<proteinExistence type="inferred from homology"/>
<dbReference type="GO" id="GO:0003677">
    <property type="term" value="F:DNA binding"/>
    <property type="evidence" value="ECO:0007669"/>
    <property type="project" value="InterPro"/>
</dbReference>
<evidence type="ECO:0000256" key="5">
    <source>
        <dbReference type="ARBA" id="ARBA00022840"/>
    </source>
</evidence>
<dbReference type="EMBL" id="QZCH01000001">
    <property type="protein sequence ID" value="RJG51415.1"/>
    <property type="molecule type" value="Genomic_DNA"/>
</dbReference>
<dbReference type="Pfam" id="PF00580">
    <property type="entry name" value="UvrD-helicase"/>
    <property type="match status" value="1"/>
</dbReference>
<keyword evidence="3 10" id="KW-0378">Hydrolase</keyword>
<comment type="similarity">
    <text evidence="1">Belongs to the helicase family. UvrD subfamily.</text>
</comment>
<comment type="catalytic activity">
    <reaction evidence="7">
        <text>Couples ATP hydrolysis with the unwinding of duplex DNA by translocating in the 3'-5' direction.</text>
        <dbReference type="EC" id="5.6.2.4"/>
    </reaction>
</comment>
<evidence type="ECO:0000256" key="1">
    <source>
        <dbReference type="ARBA" id="ARBA00009922"/>
    </source>
</evidence>
<evidence type="ECO:0000256" key="8">
    <source>
        <dbReference type="ARBA" id="ARBA00034808"/>
    </source>
</evidence>
<comment type="caution">
    <text evidence="13">The sequence shown here is derived from an EMBL/GenBank/DDBJ whole genome shotgun (WGS) entry which is preliminary data.</text>
</comment>
<evidence type="ECO:0000256" key="9">
    <source>
        <dbReference type="ARBA" id="ARBA00048988"/>
    </source>
</evidence>
<evidence type="ECO:0000313" key="14">
    <source>
        <dbReference type="Proteomes" id="UP000283255"/>
    </source>
</evidence>
<protein>
    <recommendedName>
        <fullName evidence="8">DNA 3'-5' helicase</fullName>
        <ecNumber evidence="8">5.6.2.4</ecNumber>
    </recommendedName>
</protein>
<dbReference type="Gene3D" id="3.40.50.300">
    <property type="entry name" value="P-loop containing nucleotide triphosphate hydrolases"/>
    <property type="match status" value="2"/>
</dbReference>
<dbReference type="EC" id="5.6.2.4" evidence="8"/>
<dbReference type="RefSeq" id="WP_119908953.1">
    <property type="nucleotide sequence ID" value="NZ_QZCH01000001.1"/>
</dbReference>
<dbReference type="GO" id="GO:0016887">
    <property type="term" value="F:ATP hydrolysis activity"/>
    <property type="evidence" value="ECO:0007669"/>
    <property type="project" value="RHEA"/>
</dbReference>
<evidence type="ECO:0000313" key="13">
    <source>
        <dbReference type="EMBL" id="RJG51415.1"/>
    </source>
</evidence>
<keyword evidence="5 10" id="KW-0067">ATP-binding</keyword>
<reference evidence="13 14" key="1">
    <citation type="submission" date="2018-09" db="EMBL/GenBank/DDBJ databases">
        <authorList>
            <person name="Wang F."/>
        </authorList>
    </citation>
    <scope>NUCLEOTIDE SEQUENCE [LARGE SCALE GENOMIC DNA]</scope>
    <source>
        <strain evidence="13 14">PLHSC7-2</strain>
    </source>
</reference>
<feature type="binding site" evidence="10">
    <location>
        <begin position="35"/>
        <end position="42"/>
    </location>
    <ligand>
        <name>ATP</name>
        <dbReference type="ChEBI" id="CHEBI:30616"/>
    </ligand>
</feature>
<dbReference type="PROSITE" id="PS51198">
    <property type="entry name" value="UVRD_HELICASE_ATP_BIND"/>
    <property type="match status" value="1"/>
</dbReference>
<dbReference type="GO" id="GO:0005524">
    <property type="term" value="F:ATP binding"/>
    <property type="evidence" value="ECO:0007669"/>
    <property type="project" value="UniProtKB-UniRule"/>
</dbReference>
<dbReference type="InterPro" id="IPR014017">
    <property type="entry name" value="DNA_helicase_UvrD-like_C"/>
</dbReference>